<proteinExistence type="predicted"/>
<keyword evidence="11" id="KW-1185">Reference proteome</keyword>
<evidence type="ECO:0000256" key="6">
    <source>
        <dbReference type="ARBA" id="ARBA00023002"/>
    </source>
</evidence>
<evidence type="ECO:0000256" key="1">
    <source>
        <dbReference type="ARBA" id="ARBA00004418"/>
    </source>
</evidence>
<feature type="domain" description="Cytochrome c" evidence="9">
    <location>
        <begin position="46"/>
        <end position="175"/>
    </location>
</feature>
<dbReference type="Pfam" id="PF00034">
    <property type="entry name" value="Cytochrom_C"/>
    <property type="match status" value="1"/>
</dbReference>
<dbReference type="SUPFAM" id="SSF46626">
    <property type="entry name" value="Cytochrome c"/>
    <property type="match status" value="2"/>
</dbReference>
<dbReference type="PANTHER" id="PTHR30600:SF10">
    <property type="entry name" value="BLL6722 PROTEIN"/>
    <property type="match status" value="1"/>
</dbReference>
<keyword evidence="3 8" id="KW-0479">Metal-binding</keyword>
<dbReference type="Proteomes" id="UP001596161">
    <property type="component" value="Unassembled WGS sequence"/>
</dbReference>
<evidence type="ECO:0000256" key="4">
    <source>
        <dbReference type="ARBA" id="ARBA00022729"/>
    </source>
</evidence>
<sequence length="375" mass="41434">MKFSVLLSGIMLFCCCGWLYFTRALPVSSNGYKIPKKIAAKNALTPEQELGRKLFFDANLSNPTGQSCASCHAPTKGFADPQNRAVSAGAVPELFGNRNALTVAYSAFTPPLYFDSAEAHYVGGFFWDGRANTLAEQAAGPLLNHVEMNANAELVTQRIQEADYRSLFEQVYGAQTLTDQEKTLHSLGKAIAAFETTSAFQPFTSKFDYFRQNKATFTEEELLGMKLFNDPKKGNCAACHPSEPDARTGKILFTDFTYDNIGLPANPDIKRHVNGPQQPDLGLGAIVKNEEENGKFKVPTLRNVALTAPYFHNGIIKTLEESVQFYNQRNSGKFGKPEITQNVNNEELGDLKLTDQEVKAIVAFMHTLTDGYQPE</sequence>
<keyword evidence="2 8" id="KW-0349">Heme</keyword>
<evidence type="ECO:0000313" key="10">
    <source>
        <dbReference type="EMBL" id="MFC5269109.1"/>
    </source>
</evidence>
<dbReference type="PROSITE" id="PS51007">
    <property type="entry name" value="CYTC"/>
    <property type="match status" value="2"/>
</dbReference>
<dbReference type="GO" id="GO:0004601">
    <property type="term" value="F:peroxidase activity"/>
    <property type="evidence" value="ECO:0007669"/>
    <property type="project" value="UniProtKB-KW"/>
</dbReference>
<keyword evidence="10" id="KW-0575">Peroxidase</keyword>
<name>A0ABW0E466_9BACT</name>
<keyword evidence="6" id="KW-0560">Oxidoreductase</keyword>
<feature type="domain" description="Cytochrome c" evidence="9">
    <location>
        <begin position="219"/>
        <end position="369"/>
    </location>
</feature>
<dbReference type="Gene3D" id="1.10.760.10">
    <property type="entry name" value="Cytochrome c-like domain"/>
    <property type="match status" value="2"/>
</dbReference>
<evidence type="ECO:0000256" key="5">
    <source>
        <dbReference type="ARBA" id="ARBA00022764"/>
    </source>
</evidence>
<accession>A0ABW0E466</accession>
<dbReference type="RefSeq" id="WP_378015493.1">
    <property type="nucleotide sequence ID" value="NZ_JBHSKT010000001.1"/>
</dbReference>
<gene>
    <name evidence="10" type="ORF">ACFPIB_00720</name>
</gene>
<dbReference type="PIRSF" id="PIRSF000294">
    <property type="entry name" value="Cytochrome-c_peroxidase"/>
    <property type="match status" value="1"/>
</dbReference>
<dbReference type="Pfam" id="PF03150">
    <property type="entry name" value="CCP_MauG"/>
    <property type="match status" value="1"/>
</dbReference>
<dbReference type="InterPro" id="IPR026259">
    <property type="entry name" value="MauG/Cytc_peroxidase"/>
</dbReference>
<keyword evidence="4" id="KW-0732">Signal</keyword>
<evidence type="ECO:0000256" key="3">
    <source>
        <dbReference type="ARBA" id="ARBA00022723"/>
    </source>
</evidence>
<protein>
    <submittedName>
        <fullName evidence="10">Cytochrome-c peroxidase</fullName>
    </submittedName>
</protein>
<dbReference type="InterPro" id="IPR009056">
    <property type="entry name" value="Cyt_c-like_dom"/>
</dbReference>
<evidence type="ECO:0000313" key="11">
    <source>
        <dbReference type="Proteomes" id="UP001596161"/>
    </source>
</evidence>
<reference evidence="11" key="1">
    <citation type="journal article" date="2019" name="Int. J. Syst. Evol. Microbiol.">
        <title>The Global Catalogue of Microorganisms (GCM) 10K type strain sequencing project: providing services to taxonomists for standard genome sequencing and annotation.</title>
        <authorList>
            <consortium name="The Broad Institute Genomics Platform"/>
            <consortium name="The Broad Institute Genome Sequencing Center for Infectious Disease"/>
            <person name="Wu L."/>
            <person name="Ma J."/>
        </authorList>
    </citation>
    <scope>NUCLEOTIDE SEQUENCE [LARGE SCALE GENOMIC DNA]</scope>
    <source>
        <strain evidence="11">KACC 12602</strain>
    </source>
</reference>
<evidence type="ECO:0000256" key="2">
    <source>
        <dbReference type="ARBA" id="ARBA00022617"/>
    </source>
</evidence>
<dbReference type="EMBL" id="JBHSKT010000001">
    <property type="protein sequence ID" value="MFC5269109.1"/>
    <property type="molecule type" value="Genomic_DNA"/>
</dbReference>
<keyword evidence="7 8" id="KW-0408">Iron</keyword>
<dbReference type="InterPro" id="IPR051395">
    <property type="entry name" value="Cytochrome_c_Peroxidase/MauG"/>
</dbReference>
<evidence type="ECO:0000256" key="8">
    <source>
        <dbReference type="PROSITE-ProRule" id="PRU00433"/>
    </source>
</evidence>
<organism evidence="10 11">
    <name type="scientific">Adhaeribacter terreus</name>
    <dbReference type="NCBI Taxonomy" id="529703"/>
    <lineage>
        <taxon>Bacteria</taxon>
        <taxon>Pseudomonadati</taxon>
        <taxon>Bacteroidota</taxon>
        <taxon>Cytophagia</taxon>
        <taxon>Cytophagales</taxon>
        <taxon>Hymenobacteraceae</taxon>
        <taxon>Adhaeribacter</taxon>
    </lineage>
</organism>
<evidence type="ECO:0000256" key="7">
    <source>
        <dbReference type="ARBA" id="ARBA00023004"/>
    </source>
</evidence>
<dbReference type="InterPro" id="IPR036909">
    <property type="entry name" value="Cyt_c-like_dom_sf"/>
</dbReference>
<comment type="caution">
    <text evidence="10">The sequence shown here is derived from an EMBL/GenBank/DDBJ whole genome shotgun (WGS) entry which is preliminary data.</text>
</comment>
<evidence type="ECO:0000259" key="9">
    <source>
        <dbReference type="PROSITE" id="PS51007"/>
    </source>
</evidence>
<dbReference type="PANTHER" id="PTHR30600">
    <property type="entry name" value="CYTOCHROME C PEROXIDASE-RELATED"/>
    <property type="match status" value="1"/>
</dbReference>
<dbReference type="InterPro" id="IPR004852">
    <property type="entry name" value="Di-haem_cyt_c_peroxidsae"/>
</dbReference>
<comment type="subcellular location">
    <subcellularLocation>
        <location evidence="1">Periplasm</location>
    </subcellularLocation>
</comment>
<keyword evidence="5" id="KW-0574">Periplasm</keyword>